<feature type="transmembrane region" description="Helical" evidence="9">
    <location>
        <begin position="7"/>
        <end position="30"/>
    </location>
</feature>
<organism evidence="11 12">
    <name type="scientific">Cohnella endophytica</name>
    <dbReference type="NCBI Taxonomy" id="2419778"/>
    <lineage>
        <taxon>Bacteria</taxon>
        <taxon>Bacillati</taxon>
        <taxon>Bacillota</taxon>
        <taxon>Bacilli</taxon>
        <taxon>Bacillales</taxon>
        <taxon>Paenibacillaceae</taxon>
        <taxon>Cohnella</taxon>
    </lineage>
</organism>
<keyword evidence="9" id="KW-0472">Membrane</keyword>
<dbReference type="InterPro" id="IPR010559">
    <property type="entry name" value="Sig_transdc_His_kin_internal"/>
</dbReference>
<dbReference type="OrthoDB" id="9776552at2"/>
<reference evidence="11 12" key="1">
    <citation type="submission" date="2018-10" db="EMBL/GenBank/DDBJ databases">
        <title>Cohnella sp. M2MS4P-1, whole genome shotgun sequence.</title>
        <authorList>
            <person name="Tuo L."/>
        </authorList>
    </citation>
    <scope>NUCLEOTIDE SEQUENCE [LARGE SCALE GENOMIC DNA]</scope>
    <source>
        <strain evidence="11 12">M2MS4P-1</strain>
    </source>
</reference>
<dbReference type="SUPFAM" id="SSF55874">
    <property type="entry name" value="ATPase domain of HSP90 chaperone/DNA topoisomerase II/histidine kinase"/>
    <property type="match status" value="1"/>
</dbReference>
<dbReference type="EMBL" id="RBZM01000004">
    <property type="protein sequence ID" value="RKP54925.1"/>
    <property type="molecule type" value="Genomic_DNA"/>
</dbReference>
<dbReference type="Gene3D" id="6.10.340.10">
    <property type="match status" value="1"/>
</dbReference>
<evidence type="ECO:0000256" key="7">
    <source>
        <dbReference type="ARBA" id="ARBA00023012"/>
    </source>
</evidence>
<dbReference type="GO" id="GO:0016020">
    <property type="term" value="C:membrane"/>
    <property type="evidence" value="ECO:0007669"/>
    <property type="project" value="InterPro"/>
</dbReference>
<dbReference type="InterPro" id="IPR005467">
    <property type="entry name" value="His_kinase_dom"/>
</dbReference>
<evidence type="ECO:0000256" key="6">
    <source>
        <dbReference type="ARBA" id="ARBA00022840"/>
    </source>
</evidence>
<evidence type="ECO:0000256" key="5">
    <source>
        <dbReference type="ARBA" id="ARBA00022777"/>
    </source>
</evidence>
<dbReference type="PROSITE" id="PS50109">
    <property type="entry name" value="HIS_KIN"/>
    <property type="match status" value="1"/>
</dbReference>
<dbReference type="Pfam" id="PF02518">
    <property type="entry name" value="HATPase_c"/>
    <property type="match status" value="1"/>
</dbReference>
<comment type="caution">
    <text evidence="11">The sequence shown here is derived from an EMBL/GenBank/DDBJ whole genome shotgun (WGS) entry which is preliminary data.</text>
</comment>
<dbReference type="GO" id="GO:0000155">
    <property type="term" value="F:phosphorelay sensor kinase activity"/>
    <property type="evidence" value="ECO:0007669"/>
    <property type="project" value="InterPro"/>
</dbReference>
<feature type="domain" description="Histidine kinase" evidence="10">
    <location>
        <begin position="462"/>
        <end position="563"/>
    </location>
</feature>
<evidence type="ECO:0000256" key="3">
    <source>
        <dbReference type="ARBA" id="ARBA00022679"/>
    </source>
</evidence>
<evidence type="ECO:0000256" key="2">
    <source>
        <dbReference type="ARBA" id="ARBA00012438"/>
    </source>
</evidence>
<dbReference type="Proteomes" id="UP000282076">
    <property type="component" value="Unassembled WGS sequence"/>
</dbReference>
<keyword evidence="9" id="KW-0812">Transmembrane</keyword>
<dbReference type="EC" id="2.7.13.3" evidence="2"/>
<feature type="coiled-coil region" evidence="8">
    <location>
        <begin position="340"/>
        <end position="367"/>
    </location>
</feature>
<dbReference type="InterPro" id="IPR050640">
    <property type="entry name" value="Bact_2-comp_sensor_kinase"/>
</dbReference>
<dbReference type="SMART" id="SM00387">
    <property type="entry name" value="HATPase_c"/>
    <property type="match status" value="1"/>
</dbReference>
<keyword evidence="3" id="KW-0808">Transferase</keyword>
<accession>A0A494XWD5</accession>
<sequence length="563" mass="64875">MTLKKRIVILFLLCSMIPFVSIGLISFFTLDSILSNKVKKGYENNLAQVEMSLENTFTNLNHVSQQLAFEGTIGQELNELLLSQKPFERSQITEQLKSQMSLVTFTNPNIGLVLYFFTSNNSIMFENSPVKDGFSLEKLPLMAKYYGISYYGPHISNSRFDNQFVLSALRKVDLPNHDDVYIYIESGLHLTQNLFDSNQYSSDLSHLILDNDGRIAYTDLPEQYRRNDIFSNNQSGMASGSDNANYWFKIKSAQGWSIVSVVPKTKYNMEINRWYVQMTIFTLFFTLIVFLLAILLWKMLYKPLNTFNREIKQFYQHSNHTHFAIVPTRIPEFDHLLLQLRSMKEQIWELFREIENKERVKADLEVEKLLYQINPHFLMNTLDTVHWLAVMNGQTEIDKVTLALNKLLHYNLGKLGQTSTIGEEVEALNQYLILQQIRYDFQFDVQIFVNEDTMNTVIPRFILQPLVENSLYHGLSDDGYIRVQIQMTNHIEIIVQDNGAGMSPDTIHQLLNTTQTAQRKAGLGIGMNYVKRVLAAKYGDAAKLDIQSEPGIGTMIIMILPAN</sequence>
<evidence type="ECO:0000259" key="10">
    <source>
        <dbReference type="PROSITE" id="PS50109"/>
    </source>
</evidence>
<evidence type="ECO:0000256" key="8">
    <source>
        <dbReference type="SAM" id="Coils"/>
    </source>
</evidence>
<dbReference type="InterPro" id="IPR036890">
    <property type="entry name" value="HATPase_C_sf"/>
</dbReference>
<keyword evidence="5 11" id="KW-0418">Kinase</keyword>
<dbReference type="AlphaFoldDB" id="A0A494XWD5"/>
<evidence type="ECO:0000313" key="11">
    <source>
        <dbReference type="EMBL" id="RKP54925.1"/>
    </source>
</evidence>
<dbReference type="GO" id="GO:0005524">
    <property type="term" value="F:ATP binding"/>
    <property type="evidence" value="ECO:0007669"/>
    <property type="project" value="UniProtKB-KW"/>
</dbReference>
<dbReference type="InterPro" id="IPR003594">
    <property type="entry name" value="HATPase_dom"/>
</dbReference>
<gene>
    <name evidence="11" type="ORF">D7Z26_06700</name>
</gene>
<keyword evidence="8" id="KW-0175">Coiled coil</keyword>
<dbReference type="PANTHER" id="PTHR34220">
    <property type="entry name" value="SENSOR HISTIDINE KINASE YPDA"/>
    <property type="match status" value="1"/>
</dbReference>
<comment type="catalytic activity">
    <reaction evidence="1">
        <text>ATP + protein L-histidine = ADP + protein N-phospho-L-histidine.</text>
        <dbReference type="EC" id="2.7.13.3"/>
    </reaction>
</comment>
<name>A0A494XWD5_9BACL</name>
<evidence type="ECO:0000313" key="12">
    <source>
        <dbReference type="Proteomes" id="UP000282076"/>
    </source>
</evidence>
<keyword evidence="6" id="KW-0067">ATP-binding</keyword>
<proteinExistence type="predicted"/>
<dbReference type="Pfam" id="PF06580">
    <property type="entry name" value="His_kinase"/>
    <property type="match status" value="1"/>
</dbReference>
<keyword evidence="9" id="KW-1133">Transmembrane helix</keyword>
<dbReference type="InterPro" id="IPR004358">
    <property type="entry name" value="Sig_transdc_His_kin-like_C"/>
</dbReference>
<feature type="transmembrane region" description="Helical" evidence="9">
    <location>
        <begin position="274"/>
        <end position="297"/>
    </location>
</feature>
<dbReference type="PANTHER" id="PTHR34220:SF7">
    <property type="entry name" value="SENSOR HISTIDINE KINASE YPDA"/>
    <property type="match status" value="1"/>
</dbReference>
<evidence type="ECO:0000256" key="4">
    <source>
        <dbReference type="ARBA" id="ARBA00022741"/>
    </source>
</evidence>
<keyword evidence="7" id="KW-0902">Two-component regulatory system</keyword>
<dbReference type="PRINTS" id="PR00344">
    <property type="entry name" value="BCTRLSENSOR"/>
</dbReference>
<keyword evidence="4" id="KW-0547">Nucleotide-binding</keyword>
<evidence type="ECO:0000256" key="9">
    <source>
        <dbReference type="SAM" id="Phobius"/>
    </source>
</evidence>
<protein>
    <recommendedName>
        <fullName evidence="2">histidine kinase</fullName>
        <ecNumber evidence="2">2.7.13.3</ecNumber>
    </recommendedName>
</protein>
<keyword evidence="12" id="KW-1185">Reference proteome</keyword>
<dbReference type="Gene3D" id="3.30.565.10">
    <property type="entry name" value="Histidine kinase-like ATPase, C-terminal domain"/>
    <property type="match status" value="1"/>
</dbReference>
<evidence type="ECO:0000256" key="1">
    <source>
        <dbReference type="ARBA" id="ARBA00000085"/>
    </source>
</evidence>